<evidence type="ECO:0000256" key="4">
    <source>
        <dbReference type="ARBA" id="ARBA00023136"/>
    </source>
</evidence>
<dbReference type="InterPro" id="IPR003770">
    <property type="entry name" value="MLTG-like"/>
</dbReference>
<feature type="site" description="Important for catalytic activity" evidence="7">
    <location>
        <position position="246"/>
    </location>
</feature>
<evidence type="ECO:0000256" key="7">
    <source>
        <dbReference type="HAMAP-Rule" id="MF_02065"/>
    </source>
</evidence>
<dbReference type="NCBIfam" id="TIGR00247">
    <property type="entry name" value="endolytic transglycosylase MltG"/>
    <property type="match status" value="1"/>
</dbReference>
<name>A0A2M8VY61_9BURK</name>
<dbReference type="Gene3D" id="3.30.1490.480">
    <property type="entry name" value="Endolytic murein transglycosylase"/>
    <property type="match status" value="1"/>
</dbReference>
<protein>
    <recommendedName>
        <fullName evidence="7">Endolytic murein transglycosylase</fullName>
        <ecNumber evidence="7">4.2.2.29</ecNumber>
    </recommendedName>
    <alternativeName>
        <fullName evidence="7">Peptidoglycan lytic transglycosylase</fullName>
    </alternativeName>
    <alternativeName>
        <fullName evidence="7">Peptidoglycan polymerization terminase</fullName>
    </alternativeName>
</protein>
<keyword evidence="1 7" id="KW-1003">Cell membrane</keyword>
<dbReference type="PANTHER" id="PTHR30518:SF2">
    <property type="entry name" value="ENDOLYTIC MUREIN TRANSGLYCOSYLASE"/>
    <property type="match status" value="1"/>
</dbReference>
<dbReference type="CDD" id="cd08010">
    <property type="entry name" value="MltG_like"/>
    <property type="match status" value="1"/>
</dbReference>
<evidence type="ECO:0000256" key="5">
    <source>
        <dbReference type="ARBA" id="ARBA00023239"/>
    </source>
</evidence>
<organism evidence="8 9">
    <name type="scientific">Polynucleobacter brandtiae</name>
    <dbReference type="NCBI Taxonomy" id="1938816"/>
    <lineage>
        <taxon>Bacteria</taxon>
        <taxon>Pseudomonadati</taxon>
        <taxon>Pseudomonadota</taxon>
        <taxon>Betaproteobacteria</taxon>
        <taxon>Burkholderiales</taxon>
        <taxon>Burkholderiaceae</taxon>
        <taxon>Polynucleobacter</taxon>
    </lineage>
</organism>
<evidence type="ECO:0000256" key="3">
    <source>
        <dbReference type="ARBA" id="ARBA00022989"/>
    </source>
</evidence>
<keyword evidence="7" id="KW-0997">Cell inner membrane</keyword>
<dbReference type="Proteomes" id="UP000229366">
    <property type="component" value="Unassembled WGS sequence"/>
</dbReference>
<keyword evidence="9" id="KW-1185">Reference proteome</keyword>
<keyword evidence="6 7" id="KW-0961">Cell wall biogenesis/degradation</keyword>
<dbReference type="OrthoDB" id="9814591at2"/>
<dbReference type="AlphaFoldDB" id="A0A2M8VY61"/>
<evidence type="ECO:0000256" key="1">
    <source>
        <dbReference type="ARBA" id="ARBA00022475"/>
    </source>
</evidence>
<reference evidence="8 9" key="1">
    <citation type="submission" date="2017-11" db="EMBL/GenBank/DDBJ databases">
        <title>Genomic Encyclopedia of Type Strains, Phase III (KMG-III): the genomes of soil and plant-associated and newly described type strains.</title>
        <authorList>
            <person name="Whitman W."/>
        </authorList>
    </citation>
    <scope>NUCLEOTIDE SEQUENCE [LARGE SCALE GENOMIC DNA]</scope>
    <source>
        <strain evidence="8 9">UB-Domo-W1</strain>
    </source>
</reference>
<evidence type="ECO:0000256" key="6">
    <source>
        <dbReference type="ARBA" id="ARBA00023316"/>
    </source>
</evidence>
<dbReference type="Gene3D" id="3.30.160.60">
    <property type="entry name" value="Classic Zinc Finger"/>
    <property type="match status" value="1"/>
</dbReference>
<accession>A0A2M8VY61</accession>
<keyword evidence="4 7" id="KW-0472">Membrane</keyword>
<comment type="caution">
    <text evidence="8">The sequence shown here is derived from an EMBL/GenBank/DDBJ whole genome shotgun (WGS) entry which is preliminary data.</text>
</comment>
<comment type="subcellular location">
    <subcellularLocation>
        <location evidence="7">Cell inner membrane</location>
        <topology evidence="7">Single-pass membrane protein</topology>
    </subcellularLocation>
</comment>
<comment type="similarity">
    <text evidence="7">Belongs to the transglycosylase MltG family.</text>
</comment>
<proteinExistence type="inferred from homology"/>
<evidence type="ECO:0000256" key="2">
    <source>
        <dbReference type="ARBA" id="ARBA00022692"/>
    </source>
</evidence>
<dbReference type="HAMAP" id="MF_02065">
    <property type="entry name" value="MltG"/>
    <property type="match status" value="1"/>
</dbReference>
<keyword evidence="5 7" id="KW-0456">Lyase</keyword>
<dbReference type="PANTHER" id="PTHR30518">
    <property type="entry name" value="ENDOLYTIC MUREIN TRANSGLYCOSYLASE"/>
    <property type="match status" value="1"/>
</dbReference>
<dbReference type="GO" id="GO:0071555">
    <property type="term" value="P:cell wall organization"/>
    <property type="evidence" value="ECO:0007669"/>
    <property type="project" value="UniProtKB-KW"/>
</dbReference>
<evidence type="ECO:0000313" key="9">
    <source>
        <dbReference type="Proteomes" id="UP000229366"/>
    </source>
</evidence>
<dbReference type="Pfam" id="PF02618">
    <property type="entry name" value="YceG"/>
    <property type="match status" value="1"/>
</dbReference>
<dbReference type="GO" id="GO:0008932">
    <property type="term" value="F:lytic endotransglycosylase activity"/>
    <property type="evidence" value="ECO:0007669"/>
    <property type="project" value="UniProtKB-UniRule"/>
</dbReference>
<dbReference type="GO" id="GO:0005886">
    <property type="term" value="C:plasma membrane"/>
    <property type="evidence" value="ECO:0007669"/>
    <property type="project" value="UniProtKB-SubCell"/>
</dbReference>
<comment type="function">
    <text evidence="7">Functions as a peptidoglycan terminase that cleaves nascent peptidoglycan strands endolytically to terminate their elongation.</text>
</comment>
<sequence>MSGKFQKRALFSRYPQKMPWKFYGMGFALTLALFYCAIFIWPVVPSVPNLSTANSLAKAADKVTVGTTFQIRISPQSGLFSIAQQLAQQGVQAYPFAIMLSARAILVGSQLKPGTYLLPQKASLGKILLQIARGDRIRASVAIIPGMTIWQVRALLDTNPWLTHQTELMSAQELLQALNLNYDSVEGLFFPDTYVFDPEDTDLSIYRRAAQAMQKQLSNAWEQREAKTPLQSPYQLLTLASIIEKETGRSSDRTLISAVFSNRLNLKMPLQTDPTVIYGVGPHFDGNLRKSDLRKYNPYNTYMNKGLPPTPIAMPSKESLLAAVNPAKNDAIYFVARGDGSSQFSKNLRDHENAVDQFQRKRKTSSQTTSQH</sequence>
<keyword evidence="2 7" id="KW-0812">Transmembrane</keyword>
<keyword evidence="3 7" id="KW-1133">Transmembrane helix</keyword>
<dbReference type="EMBL" id="PGTX01000001">
    <property type="protein sequence ID" value="PJI82793.1"/>
    <property type="molecule type" value="Genomic_DNA"/>
</dbReference>
<feature type="transmembrane region" description="Helical" evidence="7">
    <location>
        <begin position="20"/>
        <end position="44"/>
    </location>
</feature>
<dbReference type="GO" id="GO:0009252">
    <property type="term" value="P:peptidoglycan biosynthetic process"/>
    <property type="evidence" value="ECO:0007669"/>
    <property type="project" value="UniProtKB-UniRule"/>
</dbReference>
<dbReference type="EC" id="4.2.2.29" evidence="7"/>
<evidence type="ECO:0000313" key="8">
    <source>
        <dbReference type="EMBL" id="PJI82793.1"/>
    </source>
</evidence>
<comment type="catalytic activity">
    <reaction evidence="7">
        <text>a peptidoglycan chain = a peptidoglycan chain with N-acetyl-1,6-anhydromuramyl-[peptide] at the reducing end + a peptidoglycan chain with N-acetylglucosamine at the non-reducing end.</text>
        <dbReference type="EC" id="4.2.2.29"/>
    </reaction>
</comment>
<gene>
    <name evidence="7" type="primary">mltG</name>
    <name evidence="8" type="ORF">B0G85_0181</name>
</gene>